<sequence>MYQQFFNISQKPFSSAPDPAFLYMSDGHREALAHLRYGLENDAGFVLLTGEVGAGKTTVCRCLLEQVPLDADIAFILNPKLTPLELLASICDELHIDYSRGAGGKELVDAINDFLLTAHAQGRHTVLIIDEAQNLGFEVLEQIRMLTNLETNERKLLQIIMLGQPELQEKLADPKLKQLAQRISARHHLGPLNKAETMAYVRHRLAVAGLSPEVFSDGSLKKLFSLSAGIPRLINMICDRALLAAYTKGIHRVDTRLLTAAAGEVSGRGEKSRVGSPPFSPWLVAAIMIVVCLAALTLLLRHSRSRQSASSVKPAAPAVLELPKVGKDNKGDKNNAHLSFNLKYQAAEPFLSAVEWHDMEAAGRDKRAAMGDLLRLWGVSGFSPADKWGCQYAEKHGLRCLSAASGMAALRRLNRPVVLRLRGEQGRKSFVVLAADHGGWLDLRLAGRQWRVSPADLAQHWQGFYILIWRPPEDYGDSIRPGYRGPMVKWLAERLALIDGEEYNKQAGEAAYDSGLVRRVRRLQFRYNLIPDGIVGKETIILLNTLTAAGGPELRRSESAGLKLMGKS</sequence>
<evidence type="ECO:0000313" key="3">
    <source>
        <dbReference type="EMBL" id="VAW40659.1"/>
    </source>
</evidence>
<organism evidence="3">
    <name type="scientific">hydrothermal vent metagenome</name>
    <dbReference type="NCBI Taxonomy" id="652676"/>
    <lineage>
        <taxon>unclassified sequences</taxon>
        <taxon>metagenomes</taxon>
        <taxon>ecological metagenomes</taxon>
    </lineage>
</organism>
<evidence type="ECO:0000259" key="2">
    <source>
        <dbReference type="SMART" id="SM00382"/>
    </source>
</evidence>
<dbReference type="SMART" id="SM00382">
    <property type="entry name" value="AAA"/>
    <property type="match status" value="1"/>
</dbReference>
<dbReference type="SUPFAM" id="SSF47090">
    <property type="entry name" value="PGBD-like"/>
    <property type="match status" value="1"/>
</dbReference>
<dbReference type="InterPro" id="IPR027417">
    <property type="entry name" value="P-loop_NTPase"/>
</dbReference>
<dbReference type="GO" id="GO:0016887">
    <property type="term" value="F:ATP hydrolysis activity"/>
    <property type="evidence" value="ECO:0007669"/>
    <property type="project" value="InterPro"/>
</dbReference>
<dbReference type="EMBL" id="UOEX01000346">
    <property type="protein sequence ID" value="VAW40659.1"/>
    <property type="molecule type" value="Genomic_DNA"/>
</dbReference>
<reference evidence="3" key="1">
    <citation type="submission" date="2018-06" db="EMBL/GenBank/DDBJ databases">
        <authorList>
            <person name="Zhirakovskaya E."/>
        </authorList>
    </citation>
    <scope>NUCLEOTIDE SEQUENCE</scope>
</reference>
<dbReference type="InterPro" id="IPR052026">
    <property type="entry name" value="ExeA_AAA_ATPase_DNA-bind"/>
</dbReference>
<name>A0A3B0VUY1_9ZZZZ</name>
<dbReference type="InterPro" id="IPR036366">
    <property type="entry name" value="PGBDSf"/>
</dbReference>
<dbReference type="Gene3D" id="3.40.50.300">
    <property type="entry name" value="P-loop containing nucleotide triphosphate hydrolases"/>
    <property type="match status" value="1"/>
</dbReference>
<keyword evidence="1" id="KW-0812">Transmembrane</keyword>
<dbReference type="PANTHER" id="PTHR35894:SF1">
    <property type="entry name" value="PHOSPHORIBULOKINASE _ URIDINE KINASE FAMILY"/>
    <property type="match status" value="1"/>
</dbReference>
<dbReference type="InterPro" id="IPR036365">
    <property type="entry name" value="PGBD-like_sf"/>
</dbReference>
<dbReference type="InterPro" id="IPR003593">
    <property type="entry name" value="AAA+_ATPase"/>
</dbReference>
<keyword evidence="1" id="KW-0472">Membrane</keyword>
<evidence type="ECO:0000256" key="1">
    <source>
        <dbReference type="SAM" id="Phobius"/>
    </source>
</evidence>
<accession>A0A3B0VUY1</accession>
<protein>
    <submittedName>
        <fullName evidence="3">General secretion pathway protein A</fullName>
    </submittedName>
</protein>
<dbReference type="InterPro" id="IPR002477">
    <property type="entry name" value="Peptidoglycan-bd-like"/>
</dbReference>
<proteinExistence type="predicted"/>
<dbReference type="PANTHER" id="PTHR35894">
    <property type="entry name" value="GENERAL SECRETION PATHWAY PROTEIN A-RELATED"/>
    <property type="match status" value="1"/>
</dbReference>
<dbReference type="InterPro" id="IPR049945">
    <property type="entry name" value="AAA_22"/>
</dbReference>
<dbReference type="SUPFAM" id="SSF52540">
    <property type="entry name" value="P-loop containing nucleoside triphosphate hydrolases"/>
    <property type="match status" value="1"/>
</dbReference>
<dbReference type="Gene3D" id="1.10.101.10">
    <property type="entry name" value="PGBD-like superfamily/PGBD"/>
    <property type="match status" value="1"/>
</dbReference>
<dbReference type="Pfam" id="PF01471">
    <property type="entry name" value="PG_binding_1"/>
    <property type="match status" value="1"/>
</dbReference>
<keyword evidence="1" id="KW-1133">Transmembrane helix</keyword>
<dbReference type="AlphaFoldDB" id="A0A3B0VUY1"/>
<dbReference type="CDD" id="cd00009">
    <property type="entry name" value="AAA"/>
    <property type="match status" value="1"/>
</dbReference>
<dbReference type="Gene3D" id="3.90.70.10">
    <property type="entry name" value="Cysteine proteinases"/>
    <property type="match status" value="1"/>
</dbReference>
<feature type="domain" description="AAA+ ATPase" evidence="2">
    <location>
        <begin position="42"/>
        <end position="195"/>
    </location>
</feature>
<dbReference type="Pfam" id="PF13401">
    <property type="entry name" value="AAA_22"/>
    <property type="match status" value="1"/>
</dbReference>
<gene>
    <name evidence="3" type="ORF">MNBD_DELTA03-769</name>
</gene>
<feature type="transmembrane region" description="Helical" evidence="1">
    <location>
        <begin position="279"/>
        <end position="300"/>
    </location>
</feature>